<dbReference type="AlphaFoldDB" id="A0A834TGD8"/>
<feature type="transmembrane region" description="Helical" evidence="1">
    <location>
        <begin position="63"/>
        <end position="85"/>
    </location>
</feature>
<reference evidence="2" key="1">
    <citation type="submission" date="2020-09" db="EMBL/GenBank/DDBJ databases">
        <title>Genome-Enabled Discovery of Anthraquinone Biosynthesis in Senna tora.</title>
        <authorList>
            <person name="Kang S.-H."/>
            <person name="Pandey R.P."/>
            <person name="Lee C.-M."/>
            <person name="Sim J.-S."/>
            <person name="Jeong J.-T."/>
            <person name="Choi B.-S."/>
            <person name="Jung M."/>
            <person name="Ginzburg D."/>
            <person name="Zhao K."/>
            <person name="Won S.Y."/>
            <person name="Oh T.-J."/>
            <person name="Yu Y."/>
            <person name="Kim N.-H."/>
            <person name="Lee O.R."/>
            <person name="Lee T.-H."/>
            <person name="Bashyal P."/>
            <person name="Kim T.-S."/>
            <person name="Lee W.-H."/>
            <person name="Kawkins C."/>
            <person name="Kim C.-K."/>
            <person name="Kim J.S."/>
            <person name="Ahn B.O."/>
            <person name="Rhee S.Y."/>
            <person name="Sohng J.K."/>
        </authorList>
    </citation>
    <scope>NUCLEOTIDE SEQUENCE</scope>
    <source>
        <tissue evidence="2">Leaf</tissue>
    </source>
</reference>
<evidence type="ECO:0000313" key="3">
    <source>
        <dbReference type="Proteomes" id="UP000634136"/>
    </source>
</evidence>
<evidence type="ECO:0000313" key="2">
    <source>
        <dbReference type="EMBL" id="KAF7820464.1"/>
    </source>
</evidence>
<keyword evidence="1" id="KW-0472">Membrane</keyword>
<keyword evidence="3" id="KW-1185">Reference proteome</keyword>
<keyword evidence="1" id="KW-0812">Transmembrane</keyword>
<evidence type="ECO:0000256" key="1">
    <source>
        <dbReference type="SAM" id="Phobius"/>
    </source>
</evidence>
<feature type="transmembrane region" description="Helical" evidence="1">
    <location>
        <begin position="21"/>
        <end position="48"/>
    </location>
</feature>
<sequence>MTNNNEGVMKRGFKINGEDTYLICITLLHCIFMMGQTYGIAIGIHFLIQNALKPMNQIQWSQFLFWLFLSLINILLAFSQSLVTLPLLTQAYRRILCVISTKCASSKVCVEVEEAHDHQQITKASSAPTIIGIKVET</sequence>
<gene>
    <name evidence="2" type="ORF">G2W53_025919</name>
</gene>
<comment type="caution">
    <text evidence="2">The sequence shown here is derived from an EMBL/GenBank/DDBJ whole genome shotgun (WGS) entry which is preliminary data.</text>
</comment>
<organism evidence="2 3">
    <name type="scientific">Senna tora</name>
    <dbReference type="NCBI Taxonomy" id="362788"/>
    <lineage>
        <taxon>Eukaryota</taxon>
        <taxon>Viridiplantae</taxon>
        <taxon>Streptophyta</taxon>
        <taxon>Embryophyta</taxon>
        <taxon>Tracheophyta</taxon>
        <taxon>Spermatophyta</taxon>
        <taxon>Magnoliopsida</taxon>
        <taxon>eudicotyledons</taxon>
        <taxon>Gunneridae</taxon>
        <taxon>Pentapetalae</taxon>
        <taxon>rosids</taxon>
        <taxon>fabids</taxon>
        <taxon>Fabales</taxon>
        <taxon>Fabaceae</taxon>
        <taxon>Caesalpinioideae</taxon>
        <taxon>Cassia clade</taxon>
        <taxon>Senna</taxon>
    </lineage>
</organism>
<proteinExistence type="predicted"/>
<protein>
    <submittedName>
        <fullName evidence="2">Uncharacterized protein</fullName>
    </submittedName>
</protein>
<keyword evidence="1" id="KW-1133">Transmembrane helix</keyword>
<dbReference type="Proteomes" id="UP000634136">
    <property type="component" value="Unassembled WGS sequence"/>
</dbReference>
<name>A0A834TGD8_9FABA</name>
<dbReference type="EMBL" id="JAAIUW010000008">
    <property type="protein sequence ID" value="KAF7820464.1"/>
    <property type="molecule type" value="Genomic_DNA"/>
</dbReference>
<accession>A0A834TGD8</accession>